<dbReference type="InterPro" id="IPR036097">
    <property type="entry name" value="HisK_dim/P_sf"/>
</dbReference>
<dbReference type="SUPFAM" id="SSF55874">
    <property type="entry name" value="ATPase domain of HSP90 chaperone/DNA topoisomerase II/histidine kinase"/>
    <property type="match status" value="1"/>
</dbReference>
<dbReference type="PROSITE" id="PS50109">
    <property type="entry name" value="HIS_KIN"/>
    <property type="match status" value="1"/>
</dbReference>
<accession>A0ABM8WL83</accession>
<dbReference type="SMART" id="SM00388">
    <property type="entry name" value="HisKA"/>
    <property type="match status" value="1"/>
</dbReference>
<evidence type="ECO:0000256" key="3">
    <source>
        <dbReference type="ARBA" id="ARBA00022553"/>
    </source>
</evidence>
<keyword evidence="6" id="KW-0472">Membrane</keyword>
<dbReference type="Pfam" id="PF02518">
    <property type="entry name" value="HATPase_c"/>
    <property type="match status" value="1"/>
</dbReference>
<dbReference type="PANTHER" id="PTHR43304:SF1">
    <property type="entry name" value="PAC DOMAIN-CONTAINING PROTEIN"/>
    <property type="match status" value="1"/>
</dbReference>
<dbReference type="InterPro" id="IPR036890">
    <property type="entry name" value="HATPase_C_sf"/>
</dbReference>
<evidence type="ECO:0000259" key="8">
    <source>
        <dbReference type="PROSITE" id="PS50113"/>
    </source>
</evidence>
<comment type="caution">
    <text evidence="9">The sequence shown here is derived from an EMBL/GenBank/DDBJ whole genome shotgun (WGS) entry which is preliminary data.</text>
</comment>
<dbReference type="CDD" id="cd00130">
    <property type="entry name" value="PAS"/>
    <property type="match status" value="1"/>
</dbReference>
<dbReference type="InterPro" id="IPR003594">
    <property type="entry name" value="HATPase_dom"/>
</dbReference>
<dbReference type="Gene3D" id="3.30.450.20">
    <property type="entry name" value="PAS domain"/>
    <property type="match status" value="1"/>
</dbReference>
<keyword evidence="6" id="KW-0812">Transmembrane</keyword>
<keyword evidence="10" id="KW-1185">Reference proteome</keyword>
<comment type="catalytic activity">
    <reaction evidence="1">
        <text>ATP + protein L-histidine = ADP + protein N-phospho-L-histidine.</text>
        <dbReference type="EC" id="2.7.13.3"/>
    </reaction>
</comment>
<dbReference type="InterPro" id="IPR000014">
    <property type="entry name" value="PAS"/>
</dbReference>
<dbReference type="InterPro" id="IPR004358">
    <property type="entry name" value="Sig_transdc_His_kin-like_C"/>
</dbReference>
<dbReference type="Proteomes" id="UP000721236">
    <property type="component" value="Unassembled WGS sequence"/>
</dbReference>
<dbReference type="InterPro" id="IPR035965">
    <property type="entry name" value="PAS-like_dom_sf"/>
</dbReference>
<dbReference type="InterPro" id="IPR013655">
    <property type="entry name" value="PAS_fold_3"/>
</dbReference>
<dbReference type="InterPro" id="IPR003661">
    <property type="entry name" value="HisK_dim/P_dom"/>
</dbReference>
<dbReference type="RefSeq" id="WP_224039997.1">
    <property type="nucleotide sequence ID" value="NZ_CAJZAH010000001.1"/>
</dbReference>
<evidence type="ECO:0000256" key="1">
    <source>
        <dbReference type="ARBA" id="ARBA00000085"/>
    </source>
</evidence>
<evidence type="ECO:0000256" key="4">
    <source>
        <dbReference type="ARBA" id="ARBA00022679"/>
    </source>
</evidence>
<dbReference type="GO" id="GO:0016740">
    <property type="term" value="F:transferase activity"/>
    <property type="evidence" value="ECO:0007669"/>
    <property type="project" value="UniProtKB-KW"/>
</dbReference>
<dbReference type="Gene3D" id="2.10.70.100">
    <property type="match status" value="1"/>
</dbReference>
<dbReference type="Pfam" id="PF00512">
    <property type="entry name" value="HisKA"/>
    <property type="match status" value="1"/>
</dbReference>
<keyword evidence="5" id="KW-0418">Kinase</keyword>
<dbReference type="SUPFAM" id="SSF55785">
    <property type="entry name" value="PYP-like sensor domain (PAS domain)"/>
    <property type="match status" value="1"/>
</dbReference>
<dbReference type="Gene3D" id="1.10.287.130">
    <property type="match status" value="1"/>
</dbReference>
<evidence type="ECO:0000313" key="9">
    <source>
        <dbReference type="EMBL" id="CAG9168111.1"/>
    </source>
</evidence>
<dbReference type="EC" id="2.7.13.3" evidence="2"/>
<dbReference type="PANTHER" id="PTHR43304">
    <property type="entry name" value="PHYTOCHROME-LIKE PROTEIN CPH1"/>
    <property type="match status" value="1"/>
</dbReference>
<name>A0ABM8WL83_9BURK</name>
<dbReference type="InterPro" id="IPR052162">
    <property type="entry name" value="Sensor_kinase/Photoreceptor"/>
</dbReference>
<dbReference type="Pfam" id="PF08447">
    <property type="entry name" value="PAS_3"/>
    <property type="match status" value="1"/>
</dbReference>
<keyword evidence="6" id="KW-1133">Transmembrane helix</keyword>
<feature type="transmembrane region" description="Helical" evidence="6">
    <location>
        <begin position="97"/>
        <end position="116"/>
    </location>
</feature>
<organism evidence="9 10">
    <name type="scientific">Cupriavidus respiraculi</name>
    <dbReference type="NCBI Taxonomy" id="195930"/>
    <lineage>
        <taxon>Bacteria</taxon>
        <taxon>Pseudomonadati</taxon>
        <taxon>Pseudomonadota</taxon>
        <taxon>Betaproteobacteria</taxon>
        <taxon>Burkholderiales</taxon>
        <taxon>Burkholderiaceae</taxon>
        <taxon>Cupriavidus</taxon>
    </lineage>
</organism>
<dbReference type="CDD" id="cd00082">
    <property type="entry name" value="HisKA"/>
    <property type="match status" value="1"/>
</dbReference>
<dbReference type="InterPro" id="IPR005467">
    <property type="entry name" value="His_kinase_dom"/>
</dbReference>
<keyword evidence="3" id="KW-0597">Phosphoprotein</keyword>
<feature type="domain" description="Histidine kinase" evidence="7">
    <location>
        <begin position="280"/>
        <end position="499"/>
    </location>
</feature>
<protein>
    <recommendedName>
        <fullName evidence="2">histidine kinase</fullName>
        <ecNumber evidence="2">2.7.13.3</ecNumber>
    </recommendedName>
</protein>
<evidence type="ECO:0000256" key="2">
    <source>
        <dbReference type="ARBA" id="ARBA00012438"/>
    </source>
</evidence>
<dbReference type="EMBL" id="CAJZAH010000001">
    <property type="protein sequence ID" value="CAG9168111.1"/>
    <property type="molecule type" value="Genomic_DNA"/>
</dbReference>
<dbReference type="PROSITE" id="PS50113">
    <property type="entry name" value="PAC"/>
    <property type="match status" value="1"/>
</dbReference>
<dbReference type="SMART" id="SM00387">
    <property type="entry name" value="HATPase_c"/>
    <property type="match status" value="1"/>
</dbReference>
<reference evidence="9 10" key="1">
    <citation type="submission" date="2021-08" db="EMBL/GenBank/DDBJ databases">
        <authorList>
            <person name="Peeters C."/>
        </authorList>
    </citation>
    <scope>NUCLEOTIDE SEQUENCE [LARGE SCALE GENOMIC DNA]</scope>
    <source>
        <strain evidence="9 10">LMG 21510</strain>
    </source>
</reference>
<keyword evidence="4 9" id="KW-0808">Transferase</keyword>
<sequence>MSGEPRDGRGGHGGMPAMMPPPWAWQFSAAAGTAAAIFYVDTRPGIDYAIAVLYVVVVMLVQPLLHARGILHVALLCMALTVLALPVSARGEPHANSIARCTVSLAAIAIAGLLAYRNRMAFDRIRGQEAELRRVAALLAGSQALSATGSIGLDPGRHSVVWSEQAARIFGIDFAQQPTIEALFERVHPDDHAAVHAELEKARRGAARLEMEHRIVTPDGQTRFVRYVAHRVDASGDAPEYLGALIDETATRQQNDALHALQNKLAHVARVTTLGEMAASLAHELRQPLAAITLDAATAARWLGRAPPNVQEAVAALTRVGAEAQRADQVIRGLRAMVEPNGQSGTRFSLAEATREILPLLRCEQERSGARIELAMPSSLPEVLGDRVQIQQVLMNLALNGLQAIAPGGNGNAAAASVVRISAEEAVDGRIVVGVADNGAGIAPEWQARIFEPFVSDKCNGMGMGLSISRSIVERHGGLLMVSSAPGRTEFSFTLATAGGPAATRLQA</sequence>
<dbReference type="SUPFAM" id="SSF47384">
    <property type="entry name" value="Homodimeric domain of signal transducing histidine kinase"/>
    <property type="match status" value="1"/>
</dbReference>
<proteinExistence type="predicted"/>
<dbReference type="Gene3D" id="3.30.565.10">
    <property type="entry name" value="Histidine kinase-like ATPase, C-terminal domain"/>
    <property type="match status" value="1"/>
</dbReference>
<feature type="transmembrane region" description="Helical" evidence="6">
    <location>
        <begin position="46"/>
        <end position="65"/>
    </location>
</feature>
<feature type="domain" description="PAC" evidence="8">
    <location>
        <begin position="209"/>
        <end position="260"/>
    </location>
</feature>
<feature type="transmembrane region" description="Helical" evidence="6">
    <location>
        <begin position="70"/>
        <end position="91"/>
    </location>
</feature>
<feature type="transmembrane region" description="Helical" evidence="6">
    <location>
        <begin position="23"/>
        <end position="40"/>
    </location>
</feature>
<evidence type="ECO:0000256" key="6">
    <source>
        <dbReference type="SAM" id="Phobius"/>
    </source>
</evidence>
<evidence type="ECO:0000256" key="5">
    <source>
        <dbReference type="ARBA" id="ARBA00022777"/>
    </source>
</evidence>
<evidence type="ECO:0000313" key="10">
    <source>
        <dbReference type="Proteomes" id="UP000721236"/>
    </source>
</evidence>
<gene>
    <name evidence="9" type="primary">sasA_5</name>
    <name evidence="9" type="ORF">LMG21510_00962</name>
</gene>
<dbReference type="InterPro" id="IPR000700">
    <property type="entry name" value="PAS-assoc_C"/>
</dbReference>
<dbReference type="PRINTS" id="PR00344">
    <property type="entry name" value="BCTRLSENSOR"/>
</dbReference>
<evidence type="ECO:0000259" key="7">
    <source>
        <dbReference type="PROSITE" id="PS50109"/>
    </source>
</evidence>